<keyword evidence="3" id="KW-1185">Reference proteome</keyword>
<proteinExistence type="predicted"/>
<evidence type="ECO:0000256" key="1">
    <source>
        <dbReference type="SAM" id="MobiDB-lite"/>
    </source>
</evidence>
<feature type="compositionally biased region" description="Polar residues" evidence="1">
    <location>
        <begin position="11"/>
        <end position="25"/>
    </location>
</feature>
<dbReference type="Proteomes" id="UP001465755">
    <property type="component" value="Unassembled WGS sequence"/>
</dbReference>
<name>A0AAW1P3I6_9CHLO</name>
<reference evidence="2 3" key="1">
    <citation type="journal article" date="2024" name="Nat. Commun.">
        <title>Phylogenomics reveals the evolutionary origins of lichenization in chlorophyte algae.</title>
        <authorList>
            <person name="Puginier C."/>
            <person name="Libourel C."/>
            <person name="Otte J."/>
            <person name="Skaloud P."/>
            <person name="Haon M."/>
            <person name="Grisel S."/>
            <person name="Petersen M."/>
            <person name="Berrin J.G."/>
            <person name="Delaux P.M."/>
            <person name="Dal Grande F."/>
            <person name="Keller J."/>
        </authorList>
    </citation>
    <scope>NUCLEOTIDE SEQUENCE [LARGE SCALE GENOMIC DNA]</scope>
    <source>
        <strain evidence="2 3">SAG 2036</strain>
    </source>
</reference>
<evidence type="ECO:0000313" key="3">
    <source>
        <dbReference type="Proteomes" id="UP001465755"/>
    </source>
</evidence>
<feature type="region of interest" description="Disordered" evidence="1">
    <location>
        <begin position="1"/>
        <end position="73"/>
    </location>
</feature>
<gene>
    <name evidence="2" type="ORF">WJX73_008686</name>
</gene>
<protein>
    <submittedName>
        <fullName evidence="2">Uncharacterized protein</fullName>
    </submittedName>
</protein>
<dbReference type="AlphaFoldDB" id="A0AAW1P3I6"/>
<organism evidence="2 3">
    <name type="scientific">Symbiochloris irregularis</name>
    <dbReference type="NCBI Taxonomy" id="706552"/>
    <lineage>
        <taxon>Eukaryota</taxon>
        <taxon>Viridiplantae</taxon>
        <taxon>Chlorophyta</taxon>
        <taxon>core chlorophytes</taxon>
        <taxon>Trebouxiophyceae</taxon>
        <taxon>Trebouxiales</taxon>
        <taxon>Trebouxiaceae</taxon>
        <taxon>Symbiochloris</taxon>
    </lineage>
</organism>
<comment type="caution">
    <text evidence="2">The sequence shown here is derived from an EMBL/GenBank/DDBJ whole genome shotgun (WGS) entry which is preliminary data.</text>
</comment>
<evidence type="ECO:0000313" key="2">
    <source>
        <dbReference type="EMBL" id="KAK9803852.1"/>
    </source>
</evidence>
<dbReference type="EMBL" id="JALJOQ010000055">
    <property type="protein sequence ID" value="KAK9803852.1"/>
    <property type="molecule type" value="Genomic_DNA"/>
</dbReference>
<accession>A0AAW1P3I6</accession>
<sequence length="161" mass="17463">MGRTGKASDHGNASSKKGTPPQIFTVSDDDDKPQRKAAVSKTGPSTQKQLKVAVAPMKNTSRRLTKAEKAKKPQELPEFLQITPNGEKKFGIRKSRLPGSLDIIFDNAQEDMRGVMESFGSSIFKTSKTKCWGIKSDMKNAVVAKLTGTPCCATMIEMADA</sequence>